<organism evidence="1 2">
    <name type="scientific">Gossypium arboreum</name>
    <name type="common">Tree cotton</name>
    <name type="synonym">Gossypium nanking</name>
    <dbReference type="NCBI Taxonomy" id="29729"/>
    <lineage>
        <taxon>Eukaryota</taxon>
        <taxon>Viridiplantae</taxon>
        <taxon>Streptophyta</taxon>
        <taxon>Embryophyta</taxon>
        <taxon>Tracheophyta</taxon>
        <taxon>Spermatophyta</taxon>
        <taxon>Magnoliopsida</taxon>
        <taxon>eudicotyledons</taxon>
        <taxon>Gunneridae</taxon>
        <taxon>Pentapetalae</taxon>
        <taxon>rosids</taxon>
        <taxon>malvids</taxon>
        <taxon>Malvales</taxon>
        <taxon>Malvaceae</taxon>
        <taxon>Malvoideae</taxon>
        <taxon>Gossypium</taxon>
    </lineage>
</organism>
<keyword evidence="2" id="KW-1185">Reference proteome</keyword>
<reference evidence="2" key="1">
    <citation type="submission" date="2014-09" db="EMBL/GenBank/DDBJ databases">
        <authorList>
            <person name="Mudge J."/>
            <person name="Ramaraj T."/>
            <person name="Lindquist I.E."/>
            <person name="Bharti A.K."/>
            <person name="Sundararajan A."/>
            <person name="Cameron C.T."/>
            <person name="Woodward J.E."/>
            <person name="May G.D."/>
            <person name="Brubaker C."/>
            <person name="Broadhvest J."/>
            <person name="Wilkins T.A."/>
        </authorList>
    </citation>
    <scope>NUCLEOTIDE SEQUENCE</scope>
    <source>
        <strain evidence="2">cv. AKA8401</strain>
    </source>
</reference>
<protein>
    <submittedName>
        <fullName evidence="1">Uncharacterized protein</fullName>
    </submittedName>
</protein>
<name>A0A0B0PDV4_GOSAR</name>
<dbReference type="AlphaFoldDB" id="A0A0B0PDV4"/>
<dbReference type="EMBL" id="KN429411">
    <property type="protein sequence ID" value="KHG24618.1"/>
    <property type="molecule type" value="Genomic_DNA"/>
</dbReference>
<evidence type="ECO:0000313" key="2">
    <source>
        <dbReference type="Proteomes" id="UP000032142"/>
    </source>
</evidence>
<evidence type="ECO:0000313" key="1">
    <source>
        <dbReference type="EMBL" id="KHG24618.1"/>
    </source>
</evidence>
<proteinExistence type="predicted"/>
<accession>A0A0B0PDV4</accession>
<dbReference type="Proteomes" id="UP000032142">
    <property type="component" value="Unassembled WGS sequence"/>
</dbReference>
<sequence>MPTSRRGLTCSHITMPLDRVLLVHIYRNHISMP</sequence>
<gene>
    <name evidence="1" type="ORF">F383_04563</name>
</gene>